<feature type="transmembrane region" description="Helical" evidence="2">
    <location>
        <begin position="1065"/>
        <end position="1098"/>
    </location>
</feature>
<dbReference type="Proteomes" id="UP000694863">
    <property type="component" value="Unplaced"/>
</dbReference>
<reference evidence="5" key="1">
    <citation type="submission" date="2025-08" db="UniProtKB">
        <authorList>
            <consortium name="RefSeq"/>
        </authorList>
    </citation>
    <scope>IDENTIFICATION</scope>
</reference>
<feature type="region of interest" description="Disordered" evidence="1">
    <location>
        <begin position="898"/>
        <end position="925"/>
    </location>
</feature>
<dbReference type="Gene3D" id="2.60.40.2440">
    <property type="entry name" value="Carbohydrate binding type-21 domain"/>
    <property type="match status" value="1"/>
</dbReference>
<feature type="compositionally biased region" description="Basic and acidic residues" evidence="1">
    <location>
        <begin position="475"/>
        <end position="491"/>
    </location>
</feature>
<organism evidence="4 5">
    <name type="scientific">Echinops telfairi</name>
    <name type="common">Lesser hedgehog tenrec</name>
    <dbReference type="NCBI Taxonomy" id="9371"/>
    <lineage>
        <taxon>Eukaryota</taxon>
        <taxon>Metazoa</taxon>
        <taxon>Chordata</taxon>
        <taxon>Craniata</taxon>
        <taxon>Vertebrata</taxon>
        <taxon>Euteleostomi</taxon>
        <taxon>Mammalia</taxon>
        <taxon>Eutheria</taxon>
        <taxon>Afrotheria</taxon>
        <taxon>Tenrecidae</taxon>
        <taxon>Tenrecinae</taxon>
        <taxon>Echinops</taxon>
    </lineage>
</organism>
<name>A0ABM0IL68_ECHTE</name>
<feature type="region of interest" description="Disordered" evidence="1">
    <location>
        <begin position="942"/>
        <end position="972"/>
    </location>
</feature>
<feature type="compositionally biased region" description="Polar residues" evidence="1">
    <location>
        <begin position="1"/>
        <end position="12"/>
    </location>
</feature>
<feature type="region of interest" description="Disordered" evidence="1">
    <location>
        <begin position="465"/>
        <end position="519"/>
    </location>
</feature>
<evidence type="ECO:0000313" key="4">
    <source>
        <dbReference type="Proteomes" id="UP000694863"/>
    </source>
</evidence>
<evidence type="ECO:0000313" key="5">
    <source>
        <dbReference type="RefSeq" id="XP_004702631.1"/>
    </source>
</evidence>
<gene>
    <name evidence="5" type="primary">PPP1R3A</name>
</gene>
<dbReference type="PANTHER" id="PTHR12307:SF2">
    <property type="entry name" value="PROTEIN PHOSPHATASE 1 REGULATORY SUBUNIT 3A"/>
    <property type="match status" value="1"/>
</dbReference>
<keyword evidence="2" id="KW-0472">Membrane</keyword>
<feature type="region of interest" description="Disordered" evidence="1">
    <location>
        <begin position="813"/>
        <end position="838"/>
    </location>
</feature>
<dbReference type="CDD" id="cd22255">
    <property type="entry name" value="PBD_PPP1R3A"/>
    <property type="match status" value="1"/>
</dbReference>
<dbReference type="PROSITE" id="PS51159">
    <property type="entry name" value="CBM21"/>
    <property type="match status" value="1"/>
</dbReference>
<protein>
    <submittedName>
        <fullName evidence="5">Protein phosphatase 1 regulatory subunit 3A isoform X1</fullName>
    </submittedName>
</protein>
<feature type="region of interest" description="Disordered" evidence="1">
    <location>
        <begin position="421"/>
        <end position="446"/>
    </location>
</feature>
<feature type="compositionally biased region" description="Polar residues" evidence="1">
    <location>
        <begin position="942"/>
        <end position="958"/>
    </location>
</feature>
<accession>A0ABM0IL68</accession>
<feature type="compositionally biased region" description="Polar residues" evidence="1">
    <location>
        <begin position="666"/>
        <end position="677"/>
    </location>
</feature>
<dbReference type="RefSeq" id="XP_004702631.1">
    <property type="nucleotide sequence ID" value="XM_004702574.2"/>
</dbReference>
<feature type="compositionally biased region" description="Basic and acidic residues" evidence="1">
    <location>
        <begin position="501"/>
        <end position="519"/>
    </location>
</feature>
<feature type="compositionally biased region" description="Polar residues" evidence="1">
    <location>
        <begin position="555"/>
        <end position="578"/>
    </location>
</feature>
<keyword evidence="2" id="KW-1133">Transmembrane helix</keyword>
<evidence type="ECO:0000256" key="1">
    <source>
        <dbReference type="SAM" id="MobiDB-lite"/>
    </source>
</evidence>
<dbReference type="InterPro" id="IPR005036">
    <property type="entry name" value="CBM21_dom"/>
</dbReference>
<dbReference type="PANTHER" id="PTHR12307">
    <property type="entry name" value="PROTEIN PHOSPHATASE 1 REGULATORY SUBUNIT"/>
    <property type="match status" value="1"/>
</dbReference>
<keyword evidence="2" id="KW-0812">Transmembrane</keyword>
<feature type="domain" description="CBM21" evidence="3">
    <location>
        <begin position="124"/>
        <end position="232"/>
    </location>
</feature>
<dbReference type="InterPro" id="IPR038175">
    <property type="entry name" value="CBM21_dom_sf"/>
</dbReference>
<evidence type="ECO:0000259" key="3">
    <source>
        <dbReference type="PROSITE" id="PS51159"/>
    </source>
</evidence>
<feature type="region of interest" description="Disordered" evidence="1">
    <location>
        <begin position="1012"/>
        <end position="1033"/>
    </location>
</feature>
<dbReference type="GeneID" id="101642136"/>
<proteinExistence type="predicted"/>
<feature type="region of interest" description="Disordered" evidence="1">
    <location>
        <begin position="553"/>
        <end position="578"/>
    </location>
</feature>
<dbReference type="InterPro" id="IPR050782">
    <property type="entry name" value="PP1_regulatory_subunit_3"/>
</dbReference>
<feature type="region of interest" description="Disordered" evidence="1">
    <location>
        <begin position="661"/>
        <end position="689"/>
    </location>
</feature>
<evidence type="ECO:0000256" key="2">
    <source>
        <dbReference type="SAM" id="Phobius"/>
    </source>
</evidence>
<sequence length="1111" mass="123239">MEPSEQPNQISKDNFLEVPNLSDSLSEDEDVKTTFKPGYSPQPSRRGSDSSEDMYLDTPSSGLRRVSFADTFGFNLVSVKEFDCWELPSSSTNFDLRTSIFHAEEYVFCPMFDLPSSKEDLMQQLQGQKAILEATEFAPGSTSMKGIIRVLNISFEKLVYVRMSLDDWQTHYDILAEYVPNSCDGETDQFTFKISLVPPYQKDGSRVEFCIRYETSVGTFWSNNNGVNYTLVCQKKEQEPEPVKPLEEAPSRQIKGCLKVKSSKEESSVAPKGINFENPKTPESCVPTIVCSSEDKEDLGGSRQNVKDVNREHDERNETELELMINEHLIQSRSASTRGEKNTFSTDPINLSNQAEGSVKNIYSGMCTDSFLRALSPSASAESSLKRDFCHDEKSSRGNECGYKLSEEITSGMEEIKSSWEDASGGELKPSCTGSKEELDDNANPAHERGAGCVACPFSEQRMAGSLQKKHKGSDKKTETKARESLRRDLYSDESVYAEEPTVKESSKKDDGRSEGEGEERAGLYLHERGNSFQSIFHGPQRKTGFLEASMGVTGASNPEPTTLSSKETTIPSQEVDTVSSPRTYLSWEKVVFTAPEHDVTTSVGTPLGGIPGKVSSPRNGNSLKNDSPFHVEEEKSDCVNPEDQNKNIQHKHNWNVLESQGDARGSQTNVTEQTKGQAPGEDTWGKRDNTKYLKGTPPEDWFTCQDSGSCELSSLTDLSTSEKAGTAYIIKTTSEILLESMSVREKAIIAKLPQETARSDRPIEEKEAAFDPHEGGNDDSHYTLCQRGTVGVIYDNDFEKKSHLGVCNVHGDETEKEETTSEYNPGKTRDRGKRGIGNITPVEEFSQVITGHRKTASKLDLHLKMLPTDEKIFSENRDHGHVQELSMKTDFHSTPSAFNSGTNRASQNGSHISNHHVTTSMPSYEQATGVENPIATMTSQSISTESDYNCKPTSEIQGSEKYAQPEGNFNKLGVVSSSSRKEICVDQREGSAEKSLGPVILISEPMESMEEARCGHEGSQKSGQSLASSGDKECNNIASLSVPSQEDHAQSSESLLSKYTNSKIAYILLFLVFLVSIYHFDLITGLAFYLLSLYWLYWKGERQKESVKKK</sequence>
<keyword evidence="4" id="KW-1185">Reference proteome</keyword>
<feature type="region of interest" description="Disordered" evidence="1">
    <location>
        <begin position="1"/>
        <end position="56"/>
    </location>
</feature>
<feature type="region of interest" description="Disordered" evidence="1">
    <location>
        <begin position="603"/>
        <end position="623"/>
    </location>
</feature>
<dbReference type="Pfam" id="PF03370">
    <property type="entry name" value="CBM_21"/>
    <property type="match status" value="1"/>
</dbReference>